<evidence type="ECO:0000313" key="2">
    <source>
        <dbReference type="EMBL" id="EKV31890.1"/>
    </source>
</evidence>
<feature type="chain" id="PRO_5003929769" description="Lipoprotein" evidence="1">
    <location>
        <begin position="19"/>
        <end position="178"/>
    </location>
</feature>
<feature type="signal peptide" evidence="1">
    <location>
        <begin position="1"/>
        <end position="18"/>
    </location>
</feature>
<comment type="caution">
    <text evidence="2">The sequence shown here is derived from an EMBL/GenBank/DDBJ whole genome shotgun (WGS) entry which is preliminary data.</text>
</comment>
<dbReference type="PROSITE" id="PS51257">
    <property type="entry name" value="PROKAR_LIPOPROTEIN"/>
    <property type="match status" value="1"/>
</dbReference>
<protein>
    <recommendedName>
        <fullName evidence="4">Lipoprotein</fullName>
    </recommendedName>
</protein>
<dbReference type="STRING" id="1238182.C882_2954"/>
<proteinExistence type="predicted"/>
<evidence type="ECO:0008006" key="4">
    <source>
        <dbReference type="Google" id="ProtNLM"/>
    </source>
</evidence>
<accession>K9H0T2</accession>
<gene>
    <name evidence="2" type="ORF">C882_2954</name>
</gene>
<sequence length="178" mass="18824">MLKKLFTLAAGAVTAAVAACGDAPRVTTRYMDPTGTWDEMKGAAARGPILAGVAGAPWGADAAAEQVILGHMARAITAYDRLRFTTDLAAAGHPDYAVRVAFNPPKSFPGRRLCEGEQPAVQPSERLYALAVFCQRGKVKAEVHGSVGGDLADLTPESEPVRMLMSQLSLALFQKARN</sequence>
<dbReference type="OrthoDB" id="7375502at2"/>
<evidence type="ECO:0000313" key="3">
    <source>
        <dbReference type="Proteomes" id="UP000009881"/>
    </source>
</evidence>
<reference evidence="2 3" key="1">
    <citation type="journal article" date="2013" name="Genome Announc.">
        <title>Draft Genome Sequence of an Alphaproteobacterium, Caenispirillum salinarum AK4(T), Isolated from a Solar Saltern.</title>
        <authorList>
            <person name="Khatri I."/>
            <person name="Singh A."/>
            <person name="Korpole S."/>
            <person name="Pinnaka A.K."/>
            <person name="Subramanian S."/>
        </authorList>
    </citation>
    <scope>NUCLEOTIDE SEQUENCE [LARGE SCALE GENOMIC DNA]</scope>
    <source>
        <strain evidence="2 3">AK4</strain>
    </source>
</reference>
<keyword evidence="1" id="KW-0732">Signal</keyword>
<dbReference type="Proteomes" id="UP000009881">
    <property type="component" value="Unassembled WGS sequence"/>
</dbReference>
<evidence type="ECO:0000256" key="1">
    <source>
        <dbReference type="SAM" id="SignalP"/>
    </source>
</evidence>
<dbReference type="AlphaFoldDB" id="K9H0T2"/>
<keyword evidence="3" id="KW-1185">Reference proteome</keyword>
<name>K9H0T2_9PROT</name>
<organism evidence="2 3">
    <name type="scientific">Caenispirillum salinarum AK4</name>
    <dbReference type="NCBI Taxonomy" id="1238182"/>
    <lineage>
        <taxon>Bacteria</taxon>
        <taxon>Pseudomonadati</taxon>
        <taxon>Pseudomonadota</taxon>
        <taxon>Alphaproteobacteria</taxon>
        <taxon>Rhodospirillales</taxon>
        <taxon>Novispirillaceae</taxon>
        <taxon>Caenispirillum</taxon>
    </lineage>
</organism>
<dbReference type="EMBL" id="ANHY01000004">
    <property type="protein sequence ID" value="EKV31890.1"/>
    <property type="molecule type" value="Genomic_DNA"/>
</dbReference>
<dbReference type="RefSeq" id="WP_009539151.1">
    <property type="nucleotide sequence ID" value="NZ_ANHY01000004.1"/>
</dbReference>